<dbReference type="KEGG" id="shs:STEHIDRAFT_162862"/>
<reference evidence="2" key="1">
    <citation type="journal article" date="2012" name="Science">
        <title>The Paleozoic origin of enzymatic lignin decomposition reconstructed from 31 fungal genomes.</title>
        <authorList>
            <person name="Floudas D."/>
            <person name="Binder M."/>
            <person name="Riley R."/>
            <person name="Barry K."/>
            <person name="Blanchette R.A."/>
            <person name="Henrissat B."/>
            <person name="Martinez A.T."/>
            <person name="Otillar R."/>
            <person name="Spatafora J.W."/>
            <person name="Yadav J.S."/>
            <person name="Aerts A."/>
            <person name="Benoit I."/>
            <person name="Boyd A."/>
            <person name="Carlson A."/>
            <person name="Copeland A."/>
            <person name="Coutinho P.M."/>
            <person name="de Vries R.P."/>
            <person name="Ferreira P."/>
            <person name="Findley K."/>
            <person name="Foster B."/>
            <person name="Gaskell J."/>
            <person name="Glotzer D."/>
            <person name="Gorecki P."/>
            <person name="Heitman J."/>
            <person name="Hesse C."/>
            <person name="Hori C."/>
            <person name="Igarashi K."/>
            <person name="Jurgens J.A."/>
            <person name="Kallen N."/>
            <person name="Kersten P."/>
            <person name="Kohler A."/>
            <person name="Kuees U."/>
            <person name="Kumar T.K.A."/>
            <person name="Kuo A."/>
            <person name="LaButti K."/>
            <person name="Larrondo L.F."/>
            <person name="Lindquist E."/>
            <person name="Ling A."/>
            <person name="Lombard V."/>
            <person name="Lucas S."/>
            <person name="Lundell T."/>
            <person name="Martin R."/>
            <person name="McLaughlin D.J."/>
            <person name="Morgenstern I."/>
            <person name="Morin E."/>
            <person name="Murat C."/>
            <person name="Nagy L.G."/>
            <person name="Nolan M."/>
            <person name="Ohm R.A."/>
            <person name="Patyshakuliyeva A."/>
            <person name="Rokas A."/>
            <person name="Ruiz-Duenas F.J."/>
            <person name="Sabat G."/>
            <person name="Salamov A."/>
            <person name="Samejima M."/>
            <person name="Schmutz J."/>
            <person name="Slot J.C."/>
            <person name="St John F."/>
            <person name="Stenlid J."/>
            <person name="Sun H."/>
            <person name="Sun S."/>
            <person name="Syed K."/>
            <person name="Tsang A."/>
            <person name="Wiebenga A."/>
            <person name="Young D."/>
            <person name="Pisabarro A."/>
            <person name="Eastwood D.C."/>
            <person name="Martin F."/>
            <person name="Cullen D."/>
            <person name="Grigoriev I.V."/>
            <person name="Hibbett D.S."/>
        </authorList>
    </citation>
    <scope>NUCLEOTIDE SEQUENCE [LARGE SCALE GENOMIC DNA]</scope>
    <source>
        <strain evidence="2">FP-91666</strain>
    </source>
</reference>
<name>R7S1I9_STEHR</name>
<dbReference type="AlphaFoldDB" id="R7S1I9"/>
<gene>
    <name evidence="1" type="ORF">STEHIDRAFT_162862</name>
</gene>
<organism evidence="1 2">
    <name type="scientific">Stereum hirsutum (strain FP-91666)</name>
    <name type="common">White-rot fungus</name>
    <dbReference type="NCBI Taxonomy" id="721885"/>
    <lineage>
        <taxon>Eukaryota</taxon>
        <taxon>Fungi</taxon>
        <taxon>Dikarya</taxon>
        <taxon>Basidiomycota</taxon>
        <taxon>Agaricomycotina</taxon>
        <taxon>Agaricomycetes</taxon>
        <taxon>Russulales</taxon>
        <taxon>Stereaceae</taxon>
        <taxon>Stereum</taxon>
    </lineage>
</organism>
<dbReference type="EMBL" id="JH687398">
    <property type="protein sequence ID" value="EIM80447.1"/>
    <property type="molecule type" value="Genomic_DNA"/>
</dbReference>
<protein>
    <submittedName>
        <fullName evidence="1">Uncharacterized protein</fullName>
    </submittedName>
</protein>
<proteinExistence type="predicted"/>
<dbReference type="Proteomes" id="UP000053927">
    <property type="component" value="Unassembled WGS sequence"/>
</dbReference>
<accession>R7S1I9</accession>
<evidence type="ECO:0000313" key="2">
    <source>
        <dbReference type="Proteomes" id="UP000053927"/>
    </source>
</evidence>
<dbReference type="RefSeq" id="XP_007310568.1">
    <property type="nucleotide sequence ID" value="XM_007310506.1"/>
</dbReference>
<keyword evidence="2" id="KW-1185">Reference proteome</keyword>
<sequence>MSILANITYRRCSLQAACMTAPATTAVNHHHALGHSSRPAESRNSIYIAPERPHDPAVIPITIRPSASTYVAASPEVASTASSVSAISSSPKSFPDSYCSSIPERRFTTSELAEPASISKIYETLDAASHLHRRGPTFTSTMAPCLNYTSSLCTLSAPQIIPIVDDLVSVLDAELAANRAEYASWQAKYQALMYSPLNVADD</sequence>
<dbReference type="GeneID" id="18802174"/>
<evidence type="ECO:0000313" key="1">
    <source>
        <dbReference type="EMBL" id="EIM80447.1"/>
    </source>
</evidence>